<gene>
    <name evidence="2" type="ORF">C1H46_039440</name>
</gene>
<feature type="compositionally biased region" description="Basic and acidic residues" evidence="1">
    <location>
        <begin position="1"/>
        <end position="21"/>
    </location>
</feature>
<dbReference type="Proteomes" id="UP000315295">
    <property type="component" value="Unassembled WGS sequence"/>
</dbReference>
<feature type="region of interest" description="Disordered" evidence="1">
    <location>
        <begin position="1"/>
        <end position="74"/>
    </location>
</feature>
<dbReference type="AlphaFoldDB" id="A0A540KLE1"/>
<accession>A0A540KLE1</accession>
<evidence type="ECO:0000256" key="1">
    <source>
        <dbReference type="SAM" id="MobiDB-lite"/>
    </source>
</evidence>
<comment type="caution">
    <text evidence="2">The sequence shown here is derived from an EMBL/GenBank/DDBJ whole genome shotgun (WGS) entry which is preliminary data.</text>
</comment>
<dbReference type="EMBL" id="VIEB01001132">
    <property type="protein sequence ID" value="TQD75021.1"/>
    <property type="molecule type" value="Genomic_DNA"/>
</dbReference>
<keyword evidence="3" id="KW-1185">Reference proteome</keyword>
<evidence type="ECO:0000313" key="3">
    <source>
        <dbReference type="Proteomes" id="UP000315295"/>
    </source>
</evidence>
<feature type="compositionally biased region" description="Low complexity" evidence="1">
    <location>
        <begin position="131"/>
        <end position="145"/>
    </location>
</feature>
<protein>
    <submittedName>
        <fullName evidence="2">Uncharacterized protein</fullName>
    </submittedName>
</protein>
<sequence length="258" mass="28326">MTEKAQLHRVESQQKEQEVAKLKNNSVNSFRKDKGWDQSNQVGTSQPPQDSSGYNYYGQPQNPSFNYNQTPNVASHGYDRAYAQQPPSYGGQAPVSDYQQQYATSGYGSPAVPSIRDATASQSSTGQPHPGYYQAGYVGQQGVEGPSAESQPAAYGHGEYHQPDIHYAPSVNPPTNGESQHRQQGHSELPTNGYKEPSGYGAERTGDKEFRWGWVGPAAETKIILLSVQMQEYLVRQPFIMFRCDGYPSTGSPGVADH</sequence>
<feature type="compositionally biased region" description="Polar residues" evidence="1">
    <location>
        <begin position="37"/>
        <end position="73"/>
    </location>
</feature>
<reference evidence="2 3" key="1">
    <citation type="journal article" date="2019" name="G3 (Bethesda)">
        <title>Sequencing of a Wild Apple (Malus baccata) Genome Unravels the Differences Between Cultivated and Wild Apple Species Regarding Disease Resistance and Cold Tolerance.</title>
        <authorList>
            <person name="Chen X."/>
        </authorList>
    </citation>
    <scope>NUCLEOTIDE SEQUENCE [LARGE SCALE GENOMIC DNA]</scope>
    <source>
        <strain evidence="3">cv. Shandingzi</strain>
        <tissue evidence="2">Leaves</tissue>
    </source>
</reference>
<feature type="region of interest" description="Disordered" evidence="1">
    <location>
        <begin position="103"/>
        <end position="203"/>
    </location>
</feature>
<evidence type="ECO:0000313" key="2">
    <source>
        <dbReference type="EMBL" id="TQD75021.1"/>
    </source>
</evidence>
<organism evidence="2 3">
    <name type="scientific">Malus baccata</name>
    <name type="common">Siberian crab apple</name>
    <name type="synonym">Pyrus baccata</name>
    <dbReference type="NCBI Taxonomy" id="106549"/>
    <lineage>
        <taxon>Eukaryota</taxon>
        <taxon>Viridiplantae</taxon>
        <taxon>Streptophyta</taxon>
        <taxon>Embryophyta</taxon>
        <taxon>Tracheophyta</taxon>
        <taxon>Spermatophyta</taxon>
        <taxon>Magnoliopsida</taxon>
        <taxon>eudicotyledons</taxon>
        <taxon>Gunneridae</taxon>
        <taxon>Pentapetalae</taxon>
        <taxon>rosids</taxon>
        <taxon>fabids</taxon>
        <taxon>Rosales</taxon>
        <taxon>Rosaceae</taxon>
        <taxon>Amygdaloideae</taxon>
        <taxon>Maleae</taxon>
        <taxon>Malus</taxon>
    </lineage>
</organism>
<name>A0A540KLE1_MALBA</name>
<dbReference type="STRING" id="106549.A0A540KLE1"/>
<proteinExistence type="predicted"/>